<evidence type="ECO:0000313" key="1">
    <source>
        <dbReference type="EMBL" id="KIK00972.1"/>
    </source>
</evidence>
<gene>
    <name evidence="1" type="ORF">K443DRAFT_99409</name>
</gene>
<dbReference type="EMBL" id="KN838614">
    <property type="protein sequence ID" value="KIK00972.1"/>
    <property type="molecule type" value="Genomic_DNA"/>
</dbReference>
<keyword evidence="2" id="KW-1185">Reference proteome</keyword>
<reference evidence="1 2" key="1">
    <citation type="submission" date="2014-04" db="EMBL/GenBank/DDBJ databases">
        <authorList>
            <consortium name="DOE Joint Genome Institute"/>
            <person name="Kuo A."/>
            <person name="Kohler A."/>
            <person name="Nagy L.G."/>
            <person name="Floudas D."/>
            <person name="Copeland A."/>
            <person name="Barry K.W."/>
            <person name="Cichocki N."/>
            <person name="Veneault-Fourrey C."/>
            <person name="LaButti K."/>
            <person name="Lindquist E.A."/>
            <person name="Lipzen A."/>
            <person name="Lundell T."/>
            <person name="Morin E."/>
            <person name="Murat C."/>
            <person name="Sun H."/>
            <person name="Tunlid A."/>
            <person name="Henrissat B."/>
            <person name="Grigoriev I.V."/>
            <person name="Hibbett D.S."/>
            <person name="Martin F."/>
            <person name="Nordberg H.P."/>
            <person name="Cantor M.N."/>
            <person name="Hua S.X."/>
        </authorList>
    </citation>
    <scope>NUCLEOTIDE SEQUENCE [LARGE SCALE GENOMIC DNA]</scope>
    <source>
        <strain evidence="1 2">LaAM-08-1</strain>
    </source>
</reference>
<dbReference type="HOGENOM" id="CLU_106454_1_0_1"/>
<dbReference type="STRING" id="1095629.A0A0C9XTC3"/>
<dbReference type="OrthoDB" id="3366231at2759"/>
<reference evidence="2" key="2">
    <citation type="submission" date="2015-01" db="EMBL/GenBank/DDBJ databases">
        <title>Evolutionary Origins and Diversification of the Mycorrhizal Mutualists.</title>
        <authorList>
            <consortium name="DOE Joint Genome Institute"/>
            <consortium name="Mycorrhizal Genomics Consortium"/>
            <person name="Kohler A."/>
            <person name="Kuo A."/>
            <person name="Nagy L.G."/>
            <person name="Floudas D."/>
            <person name="Copeland A."/>
            <person name="Barry K.W."/>
            <person name="Cichocki N."/>
            <person name="Veneault-Fourrey C."/>
            <person name="LaButti K."/>
            <person name="Lindquist E.A."/>
            <person name="Lipzen A."/>
            <person name="Lundell T."/>
            <person name="Morin E."/>
            <person name="Murat C."/>
            <person name="Riley R."/>
            <person name="Ohm R."/>
            <person name="Sun H."/>
            <person name="Tunlid A."/>
            <person name="Henrissat B."/>
            <person name="Grigoriev I.V."/>
            <person name="Hibbett D.S."/>
            <person name="Martin F."/>
        </authorList>
    </citation>
    <scope>NUCLEOTIDE SEQUENCE [LARGE SCALE GENOMIC DNA]</scope>
    <source>
        <strain evidence="2">LaAM-08-1</strain>
    </source>
</reference>
<sequence>MDIACSSCGALHWMVEKLSDSSKRNLRFGTCCMDGKVQLPPLQPPPEPLQRLLTSNDADAVAFREVGWKYNRAFSFTSLGVSEDRTVNEGFRWGPPVFRICGDLCHRSGALTTEGEIKCYAQLWVLEPRAALEARMDNNIDLDQDVMHGLQTMLGEHHQYVSLCF</sequence>
<accession>A0A0C9XTC3</accession>
<dbReference type="PANTHER" id="PTHR45786">
    <property type="entry name" value="DNA BINDING PROTEIN-LIKE"/>
    <property type="match status" value="1"/>
</dbReference>
<dbReference type="PANTHER" id="PTHR45786:SF74">
    <property type="entry name" value="ATP-DEPENDENT DNA HELICASE"/>
    <property type="match status" value="1"/>
</dbReference>
<protein>
    <submittedName>
        <fullName evidence="1">Uncharacterized protein</fullName>
    </submittedName>
</protein>
<dbReference type="Proteomes" id="UP000054477">
    <property type="component" value="Unassembled WGS sequence"/>
</dbReference>
<proteinExistence type="predicted"/>
<dbReference type="AlphaFoldDB" id="A0A0C9XTC3"/>
<name>A0A0C9XTC3_9AGAR</name>
<evidence type="ECO:0000313" key="2">
    <source>
        <dbReference type="Proteomes" id="UP000054477"/>
    </source>
</evidence>
<organism evidence="1 2">
    <name type="scientific">Laccaria amethystina LaAM-08-1</name>
    <dbReference type="NCBI Taxonomy" id="1095629"/>
    <lineage>
        <taxon>Eukaryota</taxon>
        <taxon>Fungi</taxon>
        <taxon>Dikarya</taxon>
        <taxon>Basidiomycota</taxon>
        <taxon>Agaricomycotina</taxon>
        <taxon>Agaricomycetes</taxon>
        <taxon>Agaricomycetidae</taxon>
        <taxon>Agaricales</taxon>
        <taxon>Agaricineae</taxon>
        <taxon>Hydnangiaceae</taxon>
        <taxon>Laccaria</taxon>
    </lineage>
</organism>